<keyword evidence="1" id="KW-0175">Coiled coil</keyword>
<dbReference type="EMBL" id="LSRQ01008425">
    <property type="protein sequence ID" value="OAY62811.1"/>
    <property type="molecule type" value="Genomic_DNA"/>
</dbReference>
<reference evidence="3 4" key="1">
    <citation type="journal article" date="2016" name="DNA Res.">
        <title>The draft genome of MD-2 pineapple using hybrid error correction of long reads.</title>
        <authorList>
            <person name="Redwan R.M."/>
            <person name="Saidin A."/>
            <person name="Kumar S.V."/>
        </authorList>
    </citation>
    <scope>NUCLEOTIDE SEQUENCE [LARGE SCALE GENOMIC DNA]</scope>
    <source>
        <strain evidence="4">cv. MD2</strain>
        <tissue evidence="3">Leaf</tissue>
    </source>
</reference>
<comment type="caution">
    <text evidence="3">The sequence shown here is derived from an EMBL/GenBank/DDBJ whole genome shotgun (WGS) entry which is preliminary data.</text>
</comment>
<organism evidence="3 4">
    <name type="scientific">Ananas comosus</name>
    <name type="common">Pineapple</name>
    <name type="synonym">Ananas ananas</name>
    <dbReference type="NCBI Taxonomy" id="4615"/>
    <lineage>
        <taxon>Eukaryota</taxon>
        <taxon>Viridiplantae</taxon>
        <taxon>Streptophyta</taxon>
        <taxon>Embryophyta</taxon>
        <taxon>Tracheophyta</taxon>
        <taxon>Spermatophyta</taxon>
        <taxon>Magnoliopsida</taxon>
        <taxon>Liliopsida</taxon>
        <taxon>Poales</taxon>
        <taxon>Bromeliaceae</taxon>
        <taxon>Bromelioideae</taxon>
        <taxon>Ananas</taxon>
    </lineage>
</organism>
<gene>
    <name evidence="3" type="ORF">ACMD2_09523</name>
</gene>
<feature type="compositionally biased region" description="Basic residues" evidence="2">
    <location>
        <begin position="408"/>
        <end position="417"/>
    </location>
</feature>
<protein>
    <recommendedName>
        <fullName evidence="5">Transposase, Ptta/En/Spm, plant</fullName>
    </recommendedName>
</protein>
<dbReference type="PANTHER" id="PTHR33144:SF16">
    <property type="entry name" value="OS02G0129000 PROTEIN"/>
    <property type="match status" value="1"/>
</dbReference>
<evidence type="ECO:0000313" key="4">
    <source>
        <dbReference type="Proteomes" id="UP000092600"/>
    </source>
</evidence>
<dbReference type="Pfam" id="PF03004">
    <property type="entry name" value="Transposase_24"/>
    <property type="match status" value="1"/>
</dbReference>
<dbReference type="STRING" id="4615.A0A199UDI9"/>
<feature type="region of interest" description="Disordered" evidence="2">
    <location>
        <begin position="1"/>
        <end position="59"/>
    </location>
</feature>
<accession>A0A199UDI9</accession>
<evidence type="ECO:0000256" key="1">
    <source>
        <dbReference type="SAM" id="Coils"/>
    </source>
</evidence>
<evidence type="ECO:0000313" key="3">
    <source>
        <dbReference type="EMBL" id="OAY62811.1"/>
    </source>
</evidence>
<name>A0A199UDI9_ANACO</name>
<dbReference type="AlphaFoldDB" id="A0A199UDI9"/>
<feature type="compositionally biased region" description="Polar residues" evidence="2">
    <location>
        <begin position="20"/>
        <end position="29"/>
    </location>
</feature>
<feature type="region of interest" description="Disordered" evidence="2">
    <location>
        <begin position="394"/>
        <end position="427"/>
    </location>
</feature>
<dbReference type="PANTHER" id="PTHR33144">
    <property type="entry name" value="OS10G0409366 PROTEIN-RELATED"/>
    <property type="match status" value="1"/>
</dbReference>
<feature type="coiled-coil region" evidence="1">
    <location>
        <begin position="329"/>
        <end position="363"/>
    </location>
</feature>
<evidence type="ECO:0008006" key="5">
    <source>
        <dbReference type="Google" id="ProtNLM"/>
    </source>
</evidence>
<proteinExistence type="predicted"/>
<dbReference type="Proteomes" id="UP000092600">
    <property type="component" value="Unassembled WGS sequence"/>
</dbReference>
<evidence type="ECO:0000256" key="2">
    <source>
        <dbReference type="SAM" id="MobiDB-lite"/>
    </source>
</evidence>
<dbReference type="InterPro" id="IPR004252">
    <property type="entry name" value="Probable_transposase_24"/>
</dbReference>
<feature type="compositionally biased region" description="Acidic residues" evidence="2">
    <location>
        <begin position="43"/>
        <end position="53"/>
    </location>
</feature>
<sequence>MTKRKRIRITQSEDEYWKEPQSNSNQQAQIDEHAETSININQEEGDEVDIEDENGQRRRGKTKLADLWNLPRGHRVVVNCNTQGQPVGNEGGLLGQFLGTIARNGGICTLSHKDWRYVKKDAEKDIIAQVKGKFFYPTRCEKWILKSTGRKWKDYKCDLKGAYFDEKASLKELYNLVPKDVIKDQWVYLVDFWKSNEGKARSIRNTRNRAMLETTHTAGTKSFARVAEEMRKNHPQMKQPQRAEIYLSTHKHKDGTFMNDEIAIDLQKKILENSEGSSSRGEIAWEGDPYSQILGKEKRGYVRGIGLGPSTSEIFKARFEGLKMTTFDEITVEREMRQMKEHMERLENQIQEQNNTIIELKCAVQCLATGRAIECGQLVEPSIGRVSEVEECSARNASDSVHHNGSSKCKKSTRRKKIASDASASHL</sequence>